<proteinExistence type="predicted"/>
<evidence type="ECO:0000313" key="2">
    <source>
        <dbReference type="EMBL" id="CAF5132932.1"/>
    </source>
</evidence>
<accession>A0A8S3FNH9</accession>
<comment type="caution">
    <text evidence="2">The sequence shown here is derived from an EMBL/GenBank/DDBJ whole genome shotgun (WGS) entry which is preliminary data.</text>
</comment>
<feature type="region of interest" description="Disordered" evidence="1">
    <location>
        <begin position="106"/>
        <end position="139"/>
    </location>
</feature>
<feature type="region of interest" description="Disordered" evidence="1">
    <location>
        <begin position="34"/>
        <end position="63"/>
    </location>
</feature>
<dbReference type="EMBL" id="CAJOBH010248765">
    <property type="protein sequence ID" value="CAF5132932.1"/>
    <property type="molecule type" value="Genomic_DNA"/>
</dbReference>
<protein>
    <submittedName>
        <fullName evidence="2">Uncharacterized protein</fullName>
    </submittedName>
</protein>
<organism evidence="2 3">
    <name type="scientific">Rotaria magnacalcarata</name>
    <dbReference type="NCBI Taxonomy" id="392030"/>
    <lineage>
        <taxon>Eukaryota</taxon>
        <taxon>Metazoa</taxon>
        <taxon>Spiralia</taxon>
        <taxon>Gnathifera</taxon>
        <taxon>Rotifera</taxon>
        <taxon>Eurotatoria</taxon>
        <taxon>Bdelloidea</taxon>
        <taxon>Philodinida</taxon>
        <taxon>Philodinidae</taxon>
        <taxon>Rotaria</taxon>
    </lineage>
</organism>
<dbReference type="AlphaFoldDB" id="A0A8S3FNH9"/>
<dbReference type="Proteomes" id="UP000681967">
    <property type="component" value="Unassembled WGS sequence"/>
</dbReference>
<name>A0A8S3FNH9_9BILA</name>
<evidence type="ECO:0000256" key="1">
    <source>
        <dbReference type="SAM" id="MobiDB-lite"/>
    </source>
</evidence>
<feature type="compositionally biased region" description="Basic residues" evidence="1">
    <location>
        <begin position="106"/>
        <end position="117"/>
    </location>
</feature>
<evidence type="ECO:0000313" key="3">
    <source>
        <dbReference type="Proteomes" id="UP000681967"/>
    </source>
</evidence>
<gene>
    <name evidence="2" type="ORF">BYL167_LOCUS68817</name>
</gene>
<reference evidence="2" key="1">
    <citation type="submission" date="2021-02" db="EMBL/GenBank/DDBJ databases">
        <authorList>
            <person name="Nowell W R."/>
        </authorList>
    </citation>
    <scope>NUCLEOTIDE SEQUENCE</scope>
</reference>
<feature type="compositionally biased region" description="Basic and acidic residues" evidence="1">
    <location>
        <begin position="38"/>
        <end position="58"/>
    </location>
</feature>
<sequence length="139" mass="16482">MFNLLVSHRTSFRRSFPPSIDLVNSNAYLNGSLKRKRTENEETAPKITTKEERKRAMRVESGQVQSVNVSNIVKRKANEERRLVEMTIPKKQKRLYDKIKFSQKKKRQEVDKLKRKRADYENNTIQDVTNDKKKLMKLS</sequence>